<feature type="region of interest" description="Disordered" evidence="1">
    <location>
        <begin position="1"/>
        <end position="20"/>
    </location>
</feature>
<dbReference type="RefSeq" id="WP_203931383.1">
    <property type="nucleotide sequence ID" value="NZ_BOPH01000088.1"/>
</dbReference>
<evidence type="ECO:0000313" key="3">
    <source>
        <dbReference type="Proteomes" id="UP000635606"/>
    </source>
</evidence>
<proteinExistence type="predicted"/>
<sequence>MSTFDSADHRPPSPDHAGRPLVAALGDTNLHDNGVGPAVLQHLAGRGLDVTLVSCDAETTASADFWRDRDLAILVEPICVQPCHPGRVHRMVMPRPGAGSLLVFAVETGDVGNGQGMSPAVAAATRRVADAIAAELTPTDPPVRGRPLPSHRQVQVAMP</sequence>
<evidence type="ECO:0000313" key="2">
    <source>
        <dbReference type="EMBL" id="GIJ71519.1"/>
    </source>
</evidence>
<feature type="compositionally biased region" description="Basic and acidic residues" evidence="1">
    <location>
        <begin position="1"/>
        <end position="18"/>
    </location>
</feature>
<evidence type="ECO:0000256" key="1">
    <source>
        <dbReference type="SAM" id="MobiDB-lite"/>
    </source>
</evidence>
<dbReference type="Gene3D" id="3.40.50.1450">
    <property type="entry name" value="HybD-like"/>
    <property type="match status" value="1"/>
</dbReference>
<keyword evidence="3" id="KW-1185">Reference proteome</keyword>
<dbReference type="SUPFAM" id="SSF53163">
    <property type="entry name" value="HybD-like"/>
    <property type="match status" value="1"/>
</dbReference>
<comment type="caution">
    <text evidence="2">The sequence shown here is derived from an EMBL/GenBank/DDBJ whole genome shotgun (WGS) entry which is preliminary data.</text>
</comment>
<dbReference type="Proteomes" id="UP000635606">
    <property type="component" value="Unassembled WGS sequence"/>
</dbReference>
<feature type="region of interest" description="Disordered" evidence="1">
    <location>
        <begin position="137"/>
        <end position="159"/>
    </location>
</feature>
<dbReference type="AlphaFoldDB" id="A0A8J3ZWT8"/>
<protein>
    <recommendedName>
        <fullName evidence="4">Hydrogenase maturation protease</fullName>
    </recommendedName>
</protein>
<name>A0A8J3ZWT8_9ACTN</name>
<organism evidence="2 3">
    <name type="scientific">Virgisporangium ochraceum</name>
    <dbReference type="NCBI Taxonomy" id="65505"/>
    <lineage>
        <taxon>Bacteria</taxon>
        <taxon>Bacillati</taxon>
        <taxon>Actinomycetota</taxon>
        <taxon>Actinomycetes</taxon>
        <taxon>Micromonosporales</taxon>
        <taxon>Micromonosporaceae</taxon>
        <taxon>Virgisporangium</taxon>
    </lineage>
</organism>
<dbReference type="EMBL" id="BOPH01000088">
    <property type="protein sequence ID" value="GIJ71519.1"/>
    <property type="molecule type" value="Genomic_DNA"/>
</dbReference>
<evidence type="ECO:0008006" key="4">
    <source>
        <dbReference type="Google" id="ProtNLM"/>
    </source>
</evidence>
<gene>
    <name evidence="2" type="ORF">Voc01_064360</name>
</gene>
<accession>A0A8J3ZWT8</accession>
<dbReference type="InterPro" id="IPR023430">
    <property type="entry name" value="Pept_HybD-like_dom_sf"/>
</dbReference>
<reference evidence="2" key="1">
    <citation type="submission" date="2021-01" db="EMBL/GenBank/DDBJ databases">
        <title>Whole genome shotgun sequence of Virgisporangium ochraceum NBRC 16418.</title>
        <authorList>
            <person name="Komaki H."/>
            <person name="Tamura T."/>
        </authorList>
    </citation>
    <scope>NUCLEOTIDE SEQUENCE</scope>
    <source>
        <strain evidence="2">NBRC 16418</strain>
    </source>
</reference>